<evidence type="ECO:0000313" key="1">
    <source>
        <dbReference type="EMBL" id="KAH9754142.1"/>
    </source>
</evidence>
<comment type="caution">
    <text evidence="1">The sequence shown here is derived from an EMBL/GenBank/DDBJ whole genome shotgun (WGS) entry which is preliminary data.</text>
</comment>
<dbReference type="Proteomes" id="UP000829398">
    <property type="component" value="Chromosome 5"/>
</dbReference>
<gene>
    <name evidence="1" type="ORF">KPL71_015338</name>
</gene>
<dbReference type="EMBL" id="CM039174">
    <property type="protein sequence ID" value="KAH9754142.1"/>
    <property type="molecule type" value="Genomic_DNA"/>
</dbReference>
<evidence type="ECO:0000313" key="2">
    <source>
        <dbReference type="Proteomes" id="UP000829398"/>
    </source>
</evidence>
<reference evidence="2" key="1">
    <citation type="journal article" date="2023" name="Hortic. Res.">
        <title>A chromosome-level phased genome enabling allele-level studies in sweet orange: a case study on citrus Huanglongbing tolerance.</title>
        <authorList>
            <person name="Wu B."/>
            <person name="Yu Q."/>
            <person name="Deng Z."/>
            <person name="Duan Y."/>
            <person name="Luo F."/>
            <person name="Gmitter F. Jr."/>
        </authorList>
    </citation>
    <scope>NUCLEOTIDE SEQUENCE [LARGE SCALE GENOMIC DNA]</scope>
    <source>
        <strain evidence="2">cv. Valencia</strain>
    </source>
</reference>
<name>A0ACB8KID7_CITSI</name>
<keyword evidence="2" id="KW-1185">Reference proteome</keyword>
<organism evidence="1 2">
    <name type="scientific">Citrus sinensis</name>
    <name type="common">Sweet orange</name>
    <name type="synonym">Citrus aurantium var. sinensis</name>
    <dbReference type="NCBI Taxonomy" id="2711"/>
    <lineage>
        <taxon>Eukaryota</taxon>
        <taxon>Viridiplantae</taxon>
        <taxon>Streptophyta</taxon>
        <taxon>Embryophyta</taxon>
        <taxon>Tracheophyta</taxon>
        <taxon>Spermatophyta</taxon>
        <taxon>Magnoliopsida</taxon>
        <taxon>eudicotyledons</taxon>
        <taxon>Gunneridae</taxon>
        <taxon>Pentapetalae</taxon>
        <taxon>rosids</taxon>
        <taxon>malvids</taxon>
        <taxon>Sapindales</taxon>
        <taxon>Rutaceae</taxon>
        <taxon>Aurantioideae</taxon>
        <taxon>Citrus</taxon>
    </lineage>
</organism>
<proteinExistence type="predicted"/>
<accession>A0ACB8KID7</accession>
<protein>
    <submittedName>
        <fullName evidence="1">Uncharacterized protein</fullName>
    </submittedName>
</protein>
<sequence>MMLVNVQDSPVFNYISSLSPIEQIKSIRNDRSFNSVNFTSPSSLFASPKIGYHRESRFSRCSNQSPDILKPELPLHGKENKKSKGNSEAVQLSDDCIGKNWIALLQGLRPQLRCTCSIDRPWEPGEARGGGPVDVAVRKKKMRQ</sequence>